<dbReference type="PANTHER" id="PTHR38011:SF7">
    <property type="entry name" value="2,5-DIAMINO-6-RIBOSYLAMINO-4(3H)-PYRIMIDINONE 5'-PHOSPHATE REDUCTASE"/>
    <property type="match status" value="1"/>
</dbReference>
<reference evidence="6 8" key="2">
    <citation type="submission" date="2020-07" db="EMBL/GenBank/DDBJ databases">
        <title>Sequencing the genomes of 1000 actinobacteria strains.</title>
        <authorList>
            <person name="Klenk H.-P."/>
        </authorList>
    </citation>
    <scope>NUCLEOTIDE SEQUENCE [LARGE SCALE GENOMIC DNA]</scope>
    <source>
        <strain evidence="6 8">DSM 10309</strain>
    </source>
</reference>
<comment type="pathway">
    <text evidence="1">Cofactor biosynthesis; riboflavin biosynthesis.</text>
</comment>
<keyword evidence="3" id="KW-0560">Oxidoreductase</keyword>
<dbReference type="InterPro" id="IPR002734">
    <property type="entry name" value="RibDG_C"/>
</dbReference>
<evidence type="ECO:0000313" key="5">
    <source>
        <dbReference type="EMBL" id="GEK82428.1"/>
    </source>
</evidence>
<dbReference type="Gene3D" id="3.40.430.10">
    <property type="entry name" value="Dihydrofolate Reductase, subunit A"/>
    <property type="match status" value="1"/>
</dbReference>
<dbReference type="Pfam" id="PF01872">
    <property type="entry name" value="RibD_C"/>
    <property type="match status" value="1"/>
</dbReference>
<feature type="domain" description="Bacterial bifunctional deaminase-reductase C-terminal" evidence="4">
    <location>
        <begin position="41"/>
        <end position="229"/>
    </location>
</feature>
<proteinExistence type="predicted"/>
<name>A0A7W3JHC2_9MICO</name>
<dbReference type="SUPFAM" id="SSF53597">
    <property type="entry name" value="Dihydrofolate reductase-like"/>
    <property type="match status" value="1"/>
</dbReference>
<evidence type="ECO:0000256" key="2">
    <source>
        <dbReference type="ARBA" id="ARBA00022857"/>
    </source>
</evidence>
<dbReference type="InterPro" id="IPR050765">
    <property type="entry name" value="Riboflavin_Biosynth_HTPR"/>
</dbReference>
<dbReference type="PANTHER" id="PTHR38011">
    <property type="entry name" value="DIHYDROFOLATE REDUCTASE FAMILY PROTEIN (AFU_ORTHOLOGUE AFUA_8G06820)"/>
    <property type="match status" value="1"/>
</dbReference>
<protein>
    <submittedName>
        <fullName evidence="6">Riboflavin biosynthesis pyrimidine reductase</fullName>
    </submittedName>
</protein>
<gene>
    <name evidence="6" type="ORF">FB463_001024</name>
    <name evidence="5" type="ORF">FFA01_07370</name>
</gene>
<reference evidence="5 7" key="1">
    <citation type="submission" date="2019-07" db="EMBL/GenBank/DDBJ databases">
        <title>Whole genome shotgun sequence of Frigoribacterium faeni NBRC 103066.</title>
        <authorList>
            <person name="Hosoyama A."/>
            <person name="Uohara A."/>
            <person name="Ohji S."/>
            <person name="Ichikawa N."/>
        </authorList>
    </citation>
    <scope>NUCLEOTIDE SEQUENCE [LARGE SCALE GENOMIC DNA]</scope>
    <source>
        <strain evidence="5 7">NBRC 103066</strain>
    </source>
</reference>
<evidence type="ECO:0000256" key="3">
    <source>
        <dbReference type="ARBA" id="ARBA00023002"/>
    </source>
</evidence>
<dbReference type="GO" id="GO:0009231">
    <property type="term" value="P:riboflavin biosynthetic process"/>
    <property type="evidence" value="ECO:0007669"/>
    <property type="project" value="InterPro"/>
</dbReference>
<sequence length="252" mass="26886">MTLRVLHTTERPADTGLELDIEHEDTPARLRGLYAPPAPVWLRLNLIAAVSGDAAGSDGTSETLSNATDRMILSAIRTVADGVLVGAASVRAEGYRVPKTSRLVVVTSSGDLTGHRMDPEQAERVVVVCPESATGAVRRTLGDPVWRAASVVTCPDDDGLLEPAAILDGLREHGLDSLVCEGGPSLAGQFLRDGLVDELCLSTSPVVIGSGLPVFGRERFDPSRLTLRQLLMDEQSALYARWLVEDGPASRR</sequence>
<dbReference type="GO" id="GO:0008703">
    <property type="term" value="F:5-amino-6-(5-phosphoribosylamino)uracil reductase activity"/>
    <property type="evidence" value="ECO:0007669"/>
    <property type="project" value="InterPro"/>
</dbReference>
<dbReference type="RefSeq" id="WP_146853117.1">
    <property type="nucleotide sequence ID" value="NZ_BAAAHR010000002.1"/>
</dbReference>
<dbReference type="Proteomes" id="UP000522688">
    <property type="component" value="Unassembled WGS sequence"/>
</dbReference>
<accession>A0A7W3JHC2</accession>
<evidence type="ECO:0000313" key="8">
    <source>
        <dbReference type="Proteomes" id="UP000522688"/>
    </source>
</evidence>
<evidence type="ECO:0000259" key="4">
    <source>
        <dbReference type="Pfam" id="PF01872"/>
    </source>
</evidence>
<dbReference type="EMBL" id="JACGWW010000001">
    <property type="protein sequence ID" value="MBA8812800.1"/>
    <property type="molecule type" value="Genomic_DNA"/>
</dbReference>
<evidence type="ECO:0000313" key="6">
    <source>
        <dbReference type="EMBL" id="MBA8812800.1"/>
    </source>
</evidence>
<organism evidence="6 8">
    <name type="scientific">Frigoribacterium faeni</name>
    <dbReference type="NCBI Taxonomy" id="145483"/>
    <lineage>
        <taxon>Bacteria</taxon>
        <taxon>Bacillati</taxon>
        <taxon>Actinomycetota</taxon>
        <taxon>Actinomycetes</taxon>
        <taxon>Micrococcales</taxon>
        <taxon>Microbacteriaceae</taxon>
        <taxon>Frigoribacterium</taxon>
    </lineage>
</organism>
<dbReference type="Proteomes" id="UP000321154">
    <property type="component" value="Unassembled WGS sequence"/>
</dbReference>
<comment type="caution">
    <text evidence="6">The sequence shown here is derived from an EMBL/GenBank/DDBJ whole genome shotgun (WGS) entry which is preliminary data.</text>
</comment>
<dbReference type="AlphaFoldDB" id="A0A7W3JHC2"/>
<dbReference type="OrthoDB" id="5243299at2"/>
<keyword evidence="2" id="KW-0521">NADP</keyword>
<evidence type="ECO:0000313" key="7">
    <source>
        <dbReference type="Proteomes" id="UP000321154"/>
    </source>
</evidence>
<keyword evidence="7" id="KW-1185">Reference proteome</keyword>
<dbReference type="EMBL" id="BJUV01000005">
    <property type="protein sequence ID" value="GEK82428.1"/>
    <property type="molecule type" value="Genomic_DNA"/>
</dbReference>
<dbReference type="InterPro" id="IPR024072">
    <property type="entry name" value="DHFR-like_dom_sf"/>
</dbReference>
<evidence type="ECO:0000256" key="1">
    <source>
        <dbReference type="ARBA" id="ARBA00005104"/>
    </source>
</evidence>